<dbReference type="SUPFAM" id="SSF54791">
    <property type="entry name" value="Eukaryotic type KH-domain (KH-domain type I)"/>
    <property type="match status" value="1"/>
</dbReference>
<proteinExistence type="predicted"/>
<feature type="compositionally biased region" description="Low complexity" evidence="3">
    <location>
        <begin position="575"/>
        <end position="599"/>
    </location>
</feature>
<dbReference type="PROSITE" id="PS50084">
    <property type="entry name" value="KH_TYPE_1"/>
    <property type="match status" value="1"/>
</dbReference>
<dbReference type="EMBL" id="JACGWM010000005">
    <property type="protein sequence ID" value="KAL0372174.1"/>
    <property type="molecule type" value="Genomic_DNA"/>
</dbReference>
<feature type="compositionally biased region" description="Polar residues" evidence="3">
    <location>
        <begin position="652"/>
        <end position="661"/>
    </location>
</feature>
<feature type="compositionally biased region" description="Polar residues" evidence="3">
    <location>
        <begin position="394"/>
        <end position="413"/>
    </location>
</feature>
<organism evidence="5">
    <name type="scientific">Sesamum calycinum</name>
    <dbReference type="NCBI Taxonomy" id="2727403"/>
    <lineage>
        <taxon>Eukaryota</taxon>
        <taxon>Viridiplantae</taxon>
        <taxon>Streptophyta</taxon>
        <taxon>Embryophyta</taxon>
        <taxon>Tracheophyta</taxon>
        <taxon>Spermatophyta</taxon>
        <taxon>Magnoliopsida</taxon>
        <taxon>eudicotyledons</taxon>
        <taxon>Gunneridae</taxon>
        <taxon>Pentapetalae</taxon>
        <taxon>asterids</taxon>
        <taxon>lamiids</taxon>
        <taxon>Lamiales</taxon>
        <taxon>Pedaliaceae</taxon>
        <taxon>Sesamum</taxon>
    </lineage>
</organism>
<feature type="compositionally biased region" description="Low complexity" evidence="3">
    <location>
        <begin position="361"/>
        <end position="379"/>
    </location>
</feature>
<accession>A0AAW2QWX2</accession>
<gene>
    <name evidence="5" type="ORF">Scaly_0899000</name>
</gene>
<feature type="compositionally biased region" description="Low complexity" evidence="3">
    <location>
        <begin position="662"/>
        <end position="673"/>
    </location>
</feature>
<feature type="compositionally biased region" description="Polar residues" evidence="3">
    <location>
        <begin position="544"/>
        <end position="569"/>
    </location>
</feature>
<feature type="compositionally biased region" description="Low complexity" evidence="3">
    <location>
        <begin position="639"/>
        <end position="651"/>
    </location>
</feature>
<feature type="compositionally biased region" description="Pro residues" evidence="3">
    <location>
        <begin position="39"/>
        <end position="53"/>
    </location>
</feature>
<evidence type="ECO:0000313" key="5">
    <source>
        <dbReference type="EMBL" id="KAL0372174.1"/>
    </source>
</evidence>
<dbReference type="PANTHER" id="PTHR10288">
    <property type="entry name" value="KH DOMAIN CONTAINING RNA BINDING PROTEIN"/>
    <property type="match status" value="1"/>
</dbReference>
<dbReference type="InterPro" id="IPR004087">
    <property type="entry name" value="KH_dom"/>
</dbReference>
<feature type="region of interest" description="Disordered" evidence="3">
    <location>
        <begin position="336"/>
        <end position="713"/>
    </location>
</feature>
<feature type="compositionally biased region" description="Low complexity" evidence="3">
    <location>
        <begin position="470"/>
        <end position="479"/>
    </location>
</feature>
<dbReference type="AlphaFoldDB" id="A0AAW2QWX2"/>
<name>A0AAW2QWX2_9LAMI</name>
<feature type="compositionally biased region" description="Gly residues" evidence="3">
    <location>
        <begin position="458"/>
        <end position="469"/>
    </location>
</feature>
<feature type="compositionally biased region" description="Low complexity" evidence="3">
    <location>
        <begin position="701"/>
        <end position="713"/>
    </location>
</feature>
<dbReference type="Pfam" id="PF00013">
    <property type="entry name" value="KH_1"/>
    <property type="match status" value="1"/>
</dbReference>
<keyword evidence="1" id="KW-0677">Repeat</keyword>
<feature type="region of interest" description="Disordered" evidence="3">
    <location>
        <begin position="1"/>
        <end position="104"/>
    </location>
</feature>
<feature type="domain" description="K Homology" evidence="4">
    <location>
        <begin position="186"/>
        <end position="276"/>
    </location>
</feature>
<dbReference type="SMART" id="SM00322">
    <property type="entry name" value="KH"/>
    <property type="match status" value="1"/>
</dbReference>
<feature type="compositionally biased region" description="Low complexity" evidence="3">
    <location>
        <begin position="420"/>
        <end position="434"/>
    </location>
</feature>
<reference evidence="5" key="1">
    <citation type="submission" date="2020-06" db="EMBL/GenBank/DDBJ databases">
        <authorList>
            <person name="Li T."/>
            <person name="Hu X."/>
            <person name="Zhang T."/>
            <person name="Song X."/>
            <person name="Zhang H."/>
            <person name="Dai N."/>
            <person name="Sheng W."/>
            <person name="Hou X."/>
            <person name="Wei L."/>
        </authorList>
    </citation>
    <scope>NUCLEOTIDE SEQUENCE</scope>
    <source>
        <strain evidence="5">KEN8</strain>
        <tissue evidence="5">Leaf</tissue>
    </source>
</reference>
<dbReference type="Gene3D" id="3.30.1370.10">
    <property type="entry name" value="K Homology domain, type 1"/>
    <property type="match status" value="2"/>
</dbReference>
<protein>
    <submittedName>
        <fullName evidence="5">Far upstream element-binding protein 1</fullName>
    </submittedName>
</protein>
<evidence type="ECO:0000259" key="4">
    <source>
        <dbReference type="SMART" id="SM00322"/>
    </source>
</evidence>
<evidence type="ECO:0000256" key="2">
    <source>
        <dbReference type="PROSITE-ProRule" id="PRU00117"/>
    </source>
</evidence>
<evidence type="ECO:0000256" key="3">
    <source>
        <dbReference type="SAM" id="MobiDB-lite"/>
    </source>
</evidence>
<feature type="compositionally biased region" description="Polar residues" evidence="3">
    <location>
        <begin position="618"/>
        <end position="638"/>
    </location>
</feature>
<dbReference type="InterPro" id="IPR036612">
    <property type="entry name" value="KH_dom_type_1_sf"/>
</dbReference>
<sequence length="713" mass="73982">MAEEVLYSSVGGESNKRKYEDSPSPVGRRATGFSSPPDSAAPPPTYNSVPPPMNEIELAKQKAQEIAARLLNNADPSKRARVENGGGGTGGFDSSDYGSQKPLGLGLSGPPQVPSSGYPASVGAKIQVTRDMDADPNSATRGVELMGTSDQIAKAEQLINDVLSEAEAGGSGIVSRRLTGQPSGAEQFVIIYCVHLLSHFICLYSSHLIDGNFQVGLVIGKGGETIKNMQARTGARIQVIPLHLPPGDMSKERTVQIDGTSEQIEAAKQLVEEVISEKLACLGTVGIAPICWTDVRNVVYVVINCIVYAALVALTVDGEGKTTLSVWNRMRNPSMSGGYPQQGYQARPPTNWGQPGPPMQQPGYGYAQPGAYPGPSPQYNMNQPSYSGYPPQPTSGGYATGWDQSTAPQNQQTAQGGGYDYYNQQQPPQQQQAHGGSGAPTDGSGYGYGQAPAYSQGQGYGQDGYGGYHAGAAQSGYGQTQPNPASGYDQQQQGYSSTYGNVSNPTPDGHTTSYGTQGEANQAPAPGQSYNAGGQPVPNPNYPPQASNQTGYGVPPSSQGGYGTQTSAGYGSYGPPQAQKPPTTQPVYAQPQQSPSAQAGGYAQPGYPHSQAPAAQTGYAQTESGSQRPPTSGYPTSQPGYAAPPYGAPPATQASYGQQQPSAYNSSYAAGYSQPPAYSSDGSASGNPHGTYDTTPPPQSAQPSGAAKASPPS</sequence>
<feature type="compositionally biased region" description="Polar residues" evidence="3">
    <location>
        <begin position="676"/>
        <end position="694"/>
    </location>
</feature>
<keyword evidence="2" id="KW-0694">RNA-binding</keyword>
<dbReference type="InterPro" id="IPR004088">
    <property type="entry name" value="KH_dom_type_1"/>
</dbReference>
<reference evidence="5" key="2">
    <citation type="journal article" date="2024" name="Plant">
        <title>Genomic evolution and insights into agronomic trait innovations of Sesamum species.</title>
        <authorList>
            <person name="Miao H."/>
            <person name="Wang L."/>
            <person name="Qu L."/>
            <person name="Liu H."/>
            <person name="Sun Y."/>
            <person name="Le M."/>
            <person name="Wang Q."/>
            <person name="Wei S."/>
            <person name="Zheng Y."/>
            <person name="Lin W."/>
            <person name="Duan Y."/>
            <person name="Cao H."/>
            <person name="Xiong S."/>
            <person name="Wang X."/>
            <person name="Wei L."/>
            <person name="Li C."/>
            <person name="Ma Q."/>
            <person name="Ju M."/>
            <person name="Zhao R."/>
            <person name="Li G."/>
            <person name="Mu C."/>
            <person name="Tian Q."/>
            <person name="Mei H."/>
            <person name="Zhang T."/>
            <person name="Gao T."/>
            <person name="Zhang H."/>
        </authorList>
    </citation>
    <scope>NUCLEOTIDE SEQUENCE</scope>
    <source>
        <strain evidence="5">KEN8</strain>
    </source>
</reference>
<comment type="caution">
    <text evidence="5">The sequence shown here is derived from an EMBL/GenBank/DDBJ whole genome shotgun (WGS) entry which is preliminary data.</text>
</comment>
<evidence type="ECO:0000256" key="1">
    <source>
        <dbReference type="ARBA" id="ARBA00022737"/>
    </source>
</evidence>
<feature type="compositionally biased region" description="Low complexity" evidence="3">
    <location>
        <begin position="486"/>
        <end position="500"/>
    </location>
</feature>
<dbReference type="GO" id="GO:0003723">
    <property type="term" value="F:RNA binding"/>
    <property type="evidence" value="ECO:0007669"/>
    <property type="project" value="UniProtKB-UniRule"/>
</dbReference>
<feature type="compositionally biased region" description="Polar residues" evidence="3">
    <location>
        <begin position="501"/>
        <end position="520"/>
    </location>
</feature>